<evidence type="ECO:0000259" key="2">
    <source>
        <dbReference type="SMART" id="SM00382"/>
    </source>
</evidence>
<organism evidence="3">
    <name type="scientific">termite gut metagenome</name>
    <dbReference type="NCBI Taxonomy" id="433724"/>
    <lineage>
        <taxon>unclassified sequences</taxon>
        <taxon>metagenomes</taxon>
        <taxon>organismal metagenomes</taxon>
    </lineage>
</organism>
<dbReference type="Pfam" id="PF20469">
    <property type="entry name" value="OLD-like_TOPRIM"/>
    <property type="match status" value="1"/>
</dbReference>
<dbReference type="PANTHER" id="PTHR43581">
    <property type="entry name" value="ATP/GTP PHOSPHATASE"/>
    <property type="match status" value="1"/>
</dbReference>
<dbReference type="CDD" id="cd01026">
    <property type="entry name" value="TOPRIM_OLD"/>
    <property type="match status" value="1"/>
</dbReference>
<dbReference type="PANTHER" id="PTHR43581:SF2">
    <property type="entry name" value="EXCINUCLEASE ATPASE SUBUNIT"/>
    <property type="match status" value="1"/>
</dbReference>
<sequence>MTFPFDVPINLGQSGIKDISNPTIKIYGGITTFLGPNGSGKTQLLRGLKNSLRSHLNGKKIRYISAGRLAPMEYYRSDYDGQRGGTPDFDQASFGNKSSTSRRHQTETILGDFATLSERPDILIKVQERLRKLFRRNVIIDWDGGELKVFFSRVDQGSNSNYSSAREASGLLHLVAILASLYDDEIGCLLIDEPEVSLHPQLQSFLLNEMIKVAGPNTEKGKKLIFISTHSTEFIEVKSVTQLASIVFCNDILENLIQIDPAFGEFQSKKLQALLTKLGQEHKLALFCHTPLLVEGPSDEIICSTLSRKLSLNLEAAGSQILPVTGKGQFPVVIKLLRLTGKLPALLADADAITDDLDVISIFTNQGKANILANELGHKDAPKFARDIYNDFCLLVSQKWNDVKLQAETHYYWLNRDTEKDDIAKRRSAFCILFNNENSVISSLNNGTEWFSIKNRLSTLLGFLEKLGCFILRKGTIEAYYQYSATLTNDEKPNAASYEASNMMQDKEEDVLNAYNDIIRAMTFCAHAKEINEAEAIRDLLLAIVSPALASINEKTTDSDLMIFSNNLFGVKSSLFRLTKLMEGGDVFLNVELATNILDVEGFPLKIKKGSNPIEIVNNSLKLK</sequence>
<dbReference type="GO" id="GO:0005524">
    <property type="term" value="F:ATP binding"/>
    <property type="evidence" value="ECO:0007669"/>
    <property type="project" value="InterPro"/>
</dbReference>
<feature type="region of interest" description="Disordered" evidence="1">
    <location>
        <begin position="80"/>
        <end position="103"/>
    </location>
</feature>
<evidence type="ECO:0000256" key="1">
    <source>
        <dbReference type="SAM" id="MobiDB-lite"/>
    </source>
</evidence>
<name>A0A5J4S5N7_9ZZZZ</name>
<dbReference type="InterPro" id="IPR003593">
    <property type="entry name" value="AAA+_ATPase"/>
</dbReference>
<dbReference type="InterPro" id="IPR027417">
    <property type="entry name" value="P-loop_NTPase"/>
</dbReference>
<dbReference type="SUPFAM" id="SSF52540">
    <property type="entry name" value="P-loop containing nucleoside triphosphate hydrolases"/>
    <property type="match status" value="1"/>
</dbReference>
<accession>A0A5J4S5N7</accession>
<dbReference type="InterPro" id="IPR051396">
    <property type="entry name" value="Bact_Antivir_Def_Nuclease"/>
</dbReference>
<dbReference type="Pfam" id="PF13304">
    <property type="entry name" value="AAA_21"/>
    <property type="match status" value="1"/>
</dbReference>
<dbReference type="AlphaFoldDB" id="A0A5J4S5N7"/>
<dbReference type="SMART" id="SM00382">
    <property type="entry name" value="AAA"/>
    <property type="match status" value="1"/>
</dbReference>
<evidence type="ECO:0000313" key="3">
    <source>
        <dbReference type="EMBL" id="KAA6341102.1"/>
    </source>
</evidence>
<dbReference type="InterPro" id="IPR003959">
    <property type="entry name" value="ATPase_AAA_core"/>
</dbReference>
<reference evidence="3" key="1">
    <citation type="submission" date="2019-03" db="EMBL/GenBank/DDBJ databases">
        <title>Single cell metagenomics reveals metabolic interactions within the superorganism composed of flagellate Streblomastix strix and complex community of Bacteroidetes bacteria on its surface.</title>
        <authorList>
            <person name="Treitli S.C."/>
            <person name="Kolisko M."/>
            <person name="Husnik F."/>
            <person name="Keeling P."/>
            <person name="Hampl V."/>
        </authorList>
    </citation>
    <scope>NUCLEOTIDE SEQUENCE</scope>
    <source>
        <strain evidence="3">STM</strain>
    </source>
</reference>
<proteinExistence type="predicted"/>
<dbReference type="Gene3D" id="3.40.50.300">
    <property type="entry name" value="P-loop containing nucleotide triphosphate hydrolases"/>
    <property type="match status" value="1"/>
</dbReference>
<dbReference type="GO" id="GO:0016887">
    <property type="term" value="F:ATP hydrolysis activity"/>
    <property type="evidence" value="ECO:0007669"/>
    <property type="project" value="InterPro"/>
</dbReference>
<comment type="caution">
    <text evidence="3">The sequence shown here is derived from an EMBL/GenBank/DDBJ whole genome shotgun (WGS) entry which is preliminary data.</text>
</comment>
<dbReference type="InterPro" id="IPR034139">
    <property type="entry name" value="TOPRIM_OLD"/>
</dbReference>
<feature type="domain" description="AAA+ ATPase" evidence="2">
    <location>
        <begin position="27"/>
        <end position="263"/>
    </location>
</feature>
<gene>
    <name evidence="3" type="ORF">EZS27_011076</name>
</gene>
<dbReference type="EMBL" id="SNRY01000412">
    <property type="protein sequence ID" value="KAA6341102.1"/>
    <property type="molecule type" value="Genomic_DNA"/>
</dbReference>
<protein>
    <recommendedName>
        <fullName evidence="2">AAA+ ATPase domain-containing protein</fullName>
    </recommendedName>
</protein>